<evidence type="ECO:0000313" key="4">
    <source>
        <dbReference type="Proteomes" id="UP000516349"/>
    </source>
</evidence>
<keyword evidence="1" id="KW-0472">Membrane</keyword>
<evidence type="ECO:0000313" key="2">
    <source>
        <dbReference type="EMBL" id="QNT79173.1"/>
    </source>
</evidence>
<dbReference type="AlphaFoldDB" id="A0A7H1NTR3"/>
<protein>
    <recommendedName>
        <fullName evidence="5">Bacteriocin</fullName>
    </recommendedName>
</protein>
<dbReference type="EMBL" id="CP060244">
    <property type="protein sequence ID" value="QNT79173.1"/>
    <property type="molecule type" value="Genomic_DNA"/>
</dbReference>
<evidence type="ECO:0000313" key="3">
    <source>
        <dbReference type="EMBL" id="QNT79460.1"/>
    </source>
</evidence>
<organism evidence="2 4">
    <name type="scientific">Entomobacter blattae</name>
    <dbReference type="NCBI Taxonomy" id="2762277"/>
    <lineage>
        <taxon>Bacteria</taxon>
        <taxon>Pseudomonadati</taxon>
        <taxon>Pseudomonadota</taxon>
        <taxon>Alphaproteobacteria</taxon>
        <taxon>Acetobacterales</taxon>
        <taxon>Acetobacteraceae</taxon>
        <taxon>Entomobacter</taxon>
    </lineage>
</organism>
<name>A0A7H1NTR3_9PROT</name>
<dbReference type="RefSeq" id="WP_203413356.1">
    <property type="nucleotide sequence ID" value="NZ_CP060244.1"/>
</dbReference>
<dbReference type="Proteomes" id="UP000516349">
    <property type="component" value="Chromosome"/>
</dbReference>
<keyword evidence="1" id="KW-0812">Transmembrane</keyword>
<dbReference type="EMBL" id="CP060244">
    <property type="protein sequence ID" value="QNT79460.1"/>
    <property type="molecule type" value="Genomic_DNA"/>
</dbReference>
<evidence type="ECO:0000256" key="1">
    <source>
        <dbReference type="SAM" id="Phobius"/>
    </source>
</evidence>
<dbReference type="KEGG" id="ebla:JGUZn3_22590"/>
<evidence type="ECO:0008006" key="5">
    <source>
        <dbReference type="Google" id="ProtNLM"/>
    </source>
</evidence>
<keyword evidence="4" id="KW-1185">Reference proteome</keyword>
<dbReference type="KEGG" id="ebla:JGUZn3_19680"/>
<sequence>MSLSSMRELSTEELFFVSGRKNFSWQTIVGGAVGGAITGAGKGAYSGLVGGPGTIAGGAIGGALIGGVLGAAGAAWKYYH</sequence>
<feature type="transmembrane region" description="Helical" evidence="1">
    <location>
        <begin position="55"/>
        <end position="76"/>
    </location>
</feature>
<proteinExistence type="predicted"/>
<gene>
    <name evidence="2" type="ORF">JGUZn3_19680</name>
    <name evidence="3" type="ORF">JGUZn3_22590</name>
</gene>
<accession>A0A7H1NTR3</accession>
<reference evidence="2 4" key="1">
    <citation type="submission" date="2020-08" db="EMBL/GenBank/DDBJ databases">
        <title>Complete genome sequence of Entomobacter blattae G55GP.</title>
        <authorList>
            <person name="Poehlein A."/>
            <person name="Guzman J."/>
            <person name="Daniel R."/>
            <person name="Vilcinskas A."/>
        </authorList>
    </citation>
    <scope>NUCLEOTIDE SEQUENCE [LARGE SCALE GENOMIC DNA]</scope>
    <source>
        <strain evidence="2 4">G55GP</strain>
    </source>
</reference>
<keyword evidence="1" id="KW-1133">Transmembrane helix</keyword>